<keyword evidence="6" id="KW-0597">Phosphoprotein</keyword>
<comment type="catalytic activity">
    <reaction evidence="16">
        <text>17beta-hydroxy-5alpha-androstan-3-one + NAD(+) = 5alpha-androstan-3,17-dione + NADH + H(+)</text>
        <dbReference type="Rhea" id="RHEA:41992"/>
        <dbReference type="ChEBI" id="CHEBI:15378"/>
        <dbReference type="ChEBI" id="CHEBI:15994"/>
        <dbReference type="ChEBI" id="CHEBI:16330"/>
        <dbReference type="ChEBI" id="CHEBI:57540"/>
        <dbReference type="ChEBI" id="CHEBI:57945"/>
    </reaction>
    <physiologicalReaction direction="left-to-right" evidence="16">
        <dbReference type="Rhea" id="RHEA:41993"/>
    </physiologicalReaction>
</comment>
<evidence type="ECO:0000256" key="21">
    <source>
        <dbReference type="ARBA" id="ARBA00077835"/>
    </source>
</evidence>
<dbReference type="Proteomes" id="UP001461498">
    <property type="component" value="Unassembled WGS sequence"/>
</dbReference>
<evidence type="ECO:0000256" key="4">
    <source>
        <dbReference type="ARBA" id="ARBA00012456"/>
    </source>
</evidence>
<evidence type="ECO:0000256" key="17">
    <source>
        <dbReference type="ARBA" id="ARBA00052680"/>
    </source>
</evidence>
<dbReference type="GO" id="GO:0005759">
    <property type="term" value="C:mitochondrial matrix"/>
    <property type="evidence" value="ECO:0007669"/>
    <property type="project" value="UniProtKB-SubCell"/>
</dbReference>
<evidence type="ECO:0000256" key="7">
    <source>
        <dbReference type="ARBA" id="ARBA00022832"/>
    </source>
</evidence>
<dbReference type="EMBL" id="JAPXFL010000083">
    <property type="protein sequence ID" value="KAK9496428.1"/>
    <property type="molecule type" value="Genomic_DNA"/>
</dbReference>
<dbReference type="InterPro" id="IPR057326">
    <property type="entry name" value="KR_dom"/>
</dbReference>
<comment type="catalytic activity">
    <reaction evidence="17">
        <text>a (3R)-3-hydroxyacyl-CoA + NAD(+) = a 3-oxoacyl-CoA + NADH + H(+)</text>
        <dbReference type="Rhea" id="RHEA:32711"/>
        <dbReference type="ChEBI" id="CHEBI:15378"/>
        <dbReference type="ChEBI" id="CHEBI:57319"/>
        <dbReference type="ChEBI" id="CHEBI:57540"/>
        <dbReference type="ChEBI" id="CHEBI:57945"/>
        <dbReference type="ChEBI" id="CHEBI:90726"/>
        <dbReference type="EC" id="1.1.1.n12"/>
    </reaction>
    <physiologicalReaction direction="left-to-right" evidence="17">
        <dbReference type="Rhea" id="RHEA:32712"/>
    </physiologicalReaction>
</comment>
<keyword evidence="12" id="KW-0275">Fatty acid biosynthesis</keyword>
<evidence type="ECO:0000256" key="25">
    <source>
        <dbReference type="ARBA" id="ARBA00083258"/>
    </source>
</evidence>
<dbReference type="PRINTS" id="PR00081">
    <property type="entry name" value="GDHRDH"/>
</dbReference>
<dbReference type="SMART" id="SM00822">
    <property type="entry name" value="PKS_KR"/>
    <property type="match status" value="1"/>
</dbReference>
<evidence type="ECO:0000256" key="2">
    <source>
        <dbReference type="ARBA" id="ARBA00005194"/>
    </source>
</evidence>
<keyword evidence="7" id="KW-0276">Fatty acid metabolism</keyword>
<evidence type="ECO:0000256" key="3">
    <source>
        <dbReference type="ARBA" id="ARBA00006484"/>
    </source>
</evidence>
<evidence type="ECO:0000256" key="18">
    <source>
        <dbReference type="ARBA" id="ARBA00065174"/>
    </source>
</evidence>
<sequence>MLSGKLALVTGGGSGIGRATSLILAREGAKVIVTDQNSNAIEETFKLLEGQDHSRLTLDVSNSEAVNETFKTIVNKYSLPPDVIVNSAGITRDSFLLKMTLDMFQKVIDVNLTGTYNVVKAACTQLSERKLTGSIINIASIVGQTGNMGQVNYSASKAAVEALTKTVAKEMGQYGIRCNAVVPGFIETSMTDTVPEKVKNMFKAQIPLGRLGKPEEVAEVIAFLASARSSYINGASLLVTGGL</sequence>
<dbReference type="InterPro" id="IPR036291">
    <property type="entry name" value="NAD(P)-bd_dom_sf"/>
</dbReference>
<reference evidence="27 28" key="1">
    <citation type="submission" date="2022-12" db="EMBL/GenBank/DDBJ databases">
        <title>Chromosome-level genome assembly of true bugs.</title>
        <authorList>
            <person name="Ma L."/>
            <person name="Li H."/>
        </authorList>
    </citation>
    <scope>NUCLEOTIDE SEQUENCE [LARGE SCALE GENOMIC DNA]</scope>
    <source>
        <strain evidence="27">Lab_2022b</strain>
    </source>
</reference>
<comment type="subunit">
    <text evidence="18">Heterotetramer with CBR4; contains two molecules of HSD17B8 and CBR4.</text>
</comment>
<evidence type="ECO:0000256" key="15">
    <source>
        <dbReference type="ARBA" id="ARBA00050232"/>
    </source>
</evidence>
<dbReference type="Gene3D" id="3.40.50.720">
    <property type="entry name" value="NAD(P)-binding Rossmann-like Domain"/>
    <property type="match status" value="1"/>
</dbReference>
<evidence type="ECO:0000256" key="9">
    <source>
        <dbReference type="ARBA" id="ARBA00023027"/>
    </source>
</evidence>
<dbReference type="PROSITE" id="PS00061">
    <property type="entry name" value="ADH_SHORT"/>
    <property type="match status" value="1"/>
</dbReference>
<evidence type="ECO:0000256" key="22">
    <source>
        <dbReference type="ARBA" id="ARBA00081419"/>
    </source>
</evidence>
<dbReference type="EMBL" id="JAPXFL010000083">
    <property type="protein sequence ID" value="KAK9496429.1"/>
    <property type="molecule type" value="Genomic_DNA"/>
</dbReference>
<dbReference type="GO" id="GO:0008210">
    <property type="term" value="P:estrogen metabolic process"/>
    <property type="evidence" value="ECO:0007669"/>
    <property type="project" value="UniProtKB-ARBA"/>
</dbReference>
<evidence type="ECO:0000256" key="19">
    <source>
        <dbReference type="ARBA" id="ARBA00066822"/>
    </source>
</evidence>
<organism evidence="27 28">
    <name type="scientific">Rhynocoris fuscipes</name>
    <dbReference type="NCBI Taxonomy" id="488301"/>
    <lineage>
        <taxon>Eukaryota</taxon>
        <taxon>Metazoa</taxon>
        <taxon>Ecdysozoa</taxon>
        <taxon>Arthropoda</taxon>
        <taxon>Hexapoda</taxon>
        <taxon>Insecta</taxon>
        <taxon>Pterygota</taxon>
        <taxon>Neoptera</taxon>
        <taxon>Paraneoptera</taxon>
        <taxon>Hemiptera</taxon>
        <taxon>Heteroptera</taxon>
        <taxon>Panheteroptera</taxon>
        <taxon>Cimicomorpha</taxon>
        <taxon>Reduviidae</taxon>
        <taxon>Harpactorinae</taxon>
        <taxon>Harpactorini</taxon>
        <taxon>Rhynocoris</taxon>
    </lineage>
</organism>
<comment type="pathway">
    <text evidence="13">Steroid biosynthesis; estrogen biosynthesis.</text>
</comment>
<comment type="catalytic activity">
    <reaction evidence="14">
        <text>17beta-estradiol + NAD(+) = estrone + NADH + H(+)</text>
        <dbReference type="Rhea" id="RHEA:24612"/>
        <dbReference type="ChEBI" id="CHEBI:15378"/>
        <dbReference type="ChEBI" id="CHEBI:16469"/>
        <dbReference type="ChEBI" id="CHEBI:17263"/>
        <dbReference type="ChEBI" id="CHEBI:57540"/>
        <dbReference type="ChEBI" id="CHEBI:57945"/>
        <dbReference type="EC" id="1.1.1.62"/>
    </reaction>
    <physiologicalReaction direction="left-to-right" evidence="14">
        <dbReference type="Rhea" id="RHEA:24613"/>
    </physiologicalReaction>
    <physiologicalReaction direction="right-to-left" evidence="14">
        <dbReference type="Rhea" id="RHEA:24614"/>
    </physiologicalReaction>
</comment>
<dbReference type="NCBIfam" id="NF005559">
    <property type="entry name" value="PRK07231.1"/>
    <property type="match status" value="1"/>
</dbReference>
<comment type="caution">
    <text evidence="27">The sequence shown here is derived from an EMBL/GenBank/DDBJ whole genome shotgun (WGS) entry which is preliminary data.</text>
</comment>
<dbReference type="SUPFAM" id="SSF51735">
    <property type="entry name" value="NAD(P)-binding Rossmann-fold domains"/>
    <property type="match status" value="1"/>
</dbReference>
<evidence type="ECO:0000313" key="27">
    <source>
        <dbReference type="EMBL" id="KAK9496428.1"/>
    </source>
</evidence>
<gene>
    <name evidence="27" type="ORF">O3M35_013270</name>
</gene>
<dbReference type="InterPro" id="IPR020904">
    <property type="entry name" value="Sc_DH/Rdtase_CS"/>
</dbReference>
<dbReference type="EC" id="1.1.1.n12" evidence="4"/>
<comment type="catalytic activity">
    <reaction evidence="15">
        <text>testosterone + NAD(+) = androst-4-ene-3,17-dione + NADH + H(+)</text>
        <dbReference type="Rhea" id="RHEA:14929"/>
        <dbReference type="ChEBI" id="CHEBI:15378"/>
        <dbReference type="ChEBI" id="CHEBI:16422"/>
        <dbReference type="ChEBI" id="CHEBI:17347"/>
        <dbReference type="ChEBI" id="CHEBI:57540"/>
        <dbReference type="ChEBI" id="CHEBI:57945"/>
        <dbReference type="EC" id="1.1.1.239"/>
    </reaction>
    <physiologicalReaction direction="left-to-right" evidence="15">
        <dbReference type="Rhea" id="RHEA:14930"/>
    </physiologicalReaction>
</comment>
<comment type="subcellular location">
    <subcellularLocation>
        <location evidence="1">Mitochondrion matrix</location>
    </subcellularLocation>
</comment>
<evidence type="ECO:0000256" key="24">
    <source>
        <dbReference type="ARBA" id="ARBA00083097"/>
    </source>
</evidence>
<evidence type="ECO:0000256" key="1">
    <source>
        <dbReference type="ARBA" id="ARBA00004305"/>
    </source>
</evidence>
<evidence type="ECO:0000256" key="6">
    <source>
        <dbReference type="ARBA" id="ARBA00022553"/>
    </source>
</evidence>
<protein>
    <recommendedName>
        <fullName evidence="20">(3R)-3-hydroxyacyl-CoA dehydrogenase</fullName>
        <ecNumber evidence="19">1.1.1.239</ecNumber>
        <ecNumber evidence="4">1.1.1.n12</ecNumber>
    </recommendedName>
    <alternativeName>
        <fullName evidence="22">17-beta-hydroxysteroid dehydrogenase 8</fullName>
    </alternativeName>
    <alternativeName>
        <fullName evidence="21">3-ketoacyl-[acyl-carrier-protein] reductase alpha subunit</fullName>
    </alternativeName>
    <alternativeName>
        <fullName evidence="24">3-oxoacyl-[acyl-carrier-protein] reductase</fullName>
    </alternativeName>
    <alternativeName>
        <fullName evidence="25">Estradiol 17-beta-dehydrogenase 8</fullName>
    </alternativeName>
    <alternativeName>
        <fullName evidence="23">Testosterone 17-beta-dehydrogenase 8</fullName>
    </alternativeName>
</protein>
<evidence type="ECO:0000313" key="28">
    <source>
        <dbReference type="Proteomes" id="UP001461498"/>
    </source>
</evidence>
<dbReference type="GO" id="GO:0006633">
    <property type="term" value="P:fatty acid biosynthetic process"/>
    <property type="evidence" value="ECO:0007669"/>
    <property type="project" value="UniProtKB-KW"/>
</dbReference>
<dbReference type="AlphaFoldDB" id="A0AAW1CI70"/>
<dbReference type="EC" id="1.1.1.239" evidence="19"/>
<feature type="domain" description="Ketoreductase" evidence="26">
    <location>
        <begin position="5"/>
        <end position="188"/>
    </location>
</feature>
<comment type="similarity">
    <text evidence="3">Belongs to the short-chain dehydrogenases/reductases (SDR) family.</text>
</comment>
<evidence type="ECO:0000256" key="8">
    <source>
        <dbReference type="ARBA" id="ARBA00023002"/>
    </source>
</evidence>
<evidence type="ECO:0000256" key="14">
    <source>
        <dbReference type="ARBA" id="ARBA00049069"/>
    </source>
</evidence>
<evidence type="ECO:0000256" key="12">
    <source>
        <dbReference type="ARBA" id="ARBA00023160"/>
    </source>
</evidence>
<keyword evidence="5" id="KW-0444">Lipid biosynthesis</keyword>
<evidence type="ECO:0000256" key="11">
    <source>
        <dbReference type="ARBA" id="ARBA00023128"/>
    </source>
</evidence>
<keyword evidence="9" id="KW-0520">NAD</keyword>
<dbReference type="PANTHER" id="PTHR42760">
    <property type="entry name" value="SHORT-CHAIN DEHYDROGENASES/REDUCTASES FAMILY MEMBER"/>
    <property type="match status" value="1"/>
</dbReference>
<accession>A0AAW1CI70</accession>
<keyword evidence="28" id="KW-1185">Reference proteome</keyword>
<dbReference type="Pfam" id="PF13561">
    <property type="entry name" value="adh_short_C2"/>
    <property type="match status" value="1"/>
</dbReference>
<dbReference type="GO" id="GO:0004303">
    <property type="term" value="F:estradiol 17-beta-dehydrogenase [NAD(P)+] activity"/>
    <property type="evidence" value="ECO:0007669"/>
    <property type="project" value="UniProtKB-EC"/>
</dbReference>
<dbReference type="PANTHER" id="PTHR42760:SF83">
    <property type="entry name" value="(3R)-3-HYDROXYACYL-COA DEHYDROGENASE"/>
    <property type="match status" value="1"/>
</dbReference>
<dbReference type="PRINTS" id="PR00080">
    <property type="entry name" value="SDRFAMILY"/>
</dbReference>
<proteinExistence type="inferred from homology"/>
<evidence type="ECO:0000256" key="16">
    <source>
        <dbReference type="ARBA" id="ARBA00050435"/>
    </source>
</evidence>
<dbReference type="GO" id="GO:0047035">
    <property type="term" value="F:testosterone dehydrogenase (NAD+) activity"/>
    <property type="evidence" value="ECO:0007669"/>
    <property type="project" value="UniProtKB-EC"/>
</dbReference>
<dbReference type="InterPro" id="IPR002347">
    <property type="entry name" value="SDR_fam"/>
</dbReference>
<name>A0AAW1CI70_9HEMI</name>
<evidence type="ECO:0000259" key="26">
    <source>
        <dbReference type="SMART" id="SM00822"/>
    </source>
</evidence>
<keyword evidence="8" id="KW-0560">Oxidoreductase</keyword>
<comment type="pathway">
    <text evidence="2">Lipid metabolism; fatty acid biosynthesis.</text>
</comment>
<evidence type="ECO:0000256" key="5">
    <source>
        <dbReference type="ARBA" id="ARBA00022516"/>
    </source>
</evidence>
<dbReference type="NCBIfam" id="NF009466">
    <property type="entry name" value="PRK12826.1-2"/>
    <property type="match status" value="1"/>
</dbReference>
<keyword evidence="11" id="KW-0496">Mitochondrion</keyword>
<dbReference type="FunFam" id="3.40.50.720:FF:000231">
    <property type="entry name" value="Estradiol 17-beta-dehydrogenase 8"/>
    <property type="match status" value="1"/>
</dbReference>
<evidence type="ECO:0000256" key="13">
    <source>
        <dbReference type="ARBA" id="ARBA00037929"/>
    </source>
</evidence>
<evidence type="ECO:0000256" key="23">
    <source>
        <dbReference type="ARBA" id="ARBA00081936"/>
    </source>
</evidence>
<keyword evidence="10" id="KW-0443">Lipid metabolism</keyword>
<evidence type="ECO:0000256" key="10">
    <source>
        <dbReference type="ARBA" id="ARBA00023098"/>
    </source>
</evidence>
<dbReference type="GO" id="GO:0048038">
    <property type="term" value="F:quinone binding"/>
    <property type="evidence" value="ECO:0007669"/>
    <property type="project" value="TreeGrafter"/>
</dbReference>
<evidence type="ECO:0000256" key="20">
    <source>
        <dbReference type="ARBA" id="ARBA00070911"/>
    </source>
</evidence>